<keyword evidence="3" id="KW-0677">Repeat</keyword>
<evidence type="ECO:0000256" key="2">
    <source>
        <dbReference type="ARBA" id="ARBA00022723"/>
    </source>
</evidence>
<evidence type="ECO:0000256" key="4">
    <source>
        <dbReference type="ARBA" id="ARBA00022771"/>
    </source>
</evidence>
<organism evidence="11 12">
    <name type="scientific">Phyllachora maydis</name>
    <dbReference type="NCBI Taxonomy" id="1825666"/>
    <lineage>
        <taxon>Eukaryota</taxon>
        <taxon>Fungi</taxon>
        <taxon>Dikarya</taxon>
        <taxon>Ascomycota</taxon>
        <taxon>Pezizomycotina</taxon>
        <taxon>Sordariomycetes</taxon>
        <taxon>Sordariomycetidae</taxon>
        <taxon>Phyllachorales</taxon>
        <taxon>Phyllachoraceae</taxon>
        <taxon>Phyllachora</taxon>
    </lineage>
</organism>
<dbReference type="GO" id="GO:0006364">
    <property type="term" value="P:rRNA processing"/>
    <property type="evidence" value="ECO:0007669"/>
    <property type="project" value="TreeGrafter"/>
</dbReference>
<feature type="compositionally biased region" description="Basic and acidic residues" evidence="9">
    <location>
        <begin position="429"/>
        <end position="451"/>
    </location>
</feature>
<dbReference type="Pfam" id="PF08790">
    <property type="entry name" value="zf-LYAR"/>
    <property type="match status" value="1"/>
</dbReference>
<evidence type="ECO:0000256" key="9">
    <source>
        <dbReference type="SAM" id="MobiDB-lite"/>
    </source>
</evidence>
<feature type="domain" description="Zinc finger C2H2 LYAR-type" evidence="10">
    <location>
        <begin position="110"/>
        <end position="137"/>
    </location>
</feature>
<feature type="compositionally biased region" description="Basic and acidic residues" evidence="9">
    <location>
        <begin position="302"/>
        <end position="312"/>
    </location>
</feature>
<proteinExistence type="inferred from homology"/>
<comment type="subcellular location">
    <subcellularLocation>
        <location evidence="1">Nucleus</location>
    </subcellularLocation>
</comment>
<sequence length="533" mass="58354">MRGFPLINQYTLFHTYSDYALESTAKNHRLNRTGSTATPDTGSSRRLCARAASAVHSVCERHNPRFAADNASPDQDKPVNMVSFSCEGCGDVLTKKKLDPHRNRCNGATFTCIDCMVDFPGTQYRSHTSCMTEAQKYEGAAYKNKKAKTSATTSVNTGAATALSTTPKATTSKAMAHTAYVEDAGEDHDWRDYEDKSDDDDQSVGDLPPEAPTPPSAADEPVNVFDFLVNGATPTASNISLPRDGTVQLNKDTQLVRFDHEANAVLGPLGDLDDDDAMVQYGTGPVPVGPFETPAPKSERRKTKDGEREVKKDKKRKRLHVETDHVMTDAPPVLHSDLTGGLNKLMTRPHAFPPSPDYSGGDAAETPASPLKKTRHTKPGKPSRAEAIGNTLMAMIASGPSKTKTKKRKPSSGTATSGKHHSSSHRHRIEASKEPKLLEYGKDGERREGGKGDANGSQMVLYRPRVEHFLSFINKGPESERGCSLNKVLKRYHRERVASGQSLGKGMEEKELFKMLRLRKNERGEIVLFCETS</sequence>
<accession>A0AAD9IAZ5</accession>
<evidence type="ECO:0000256" key="3">
    <source>
        <dbReference type="ARBA" id="ARBA00022737"/>
    </source>
</evidence>
<reference evidence="11" key="1">
    <citation type="journal article" date="2023" name="Mol. Plant Microbe Interact.">
        <title>Elucidating the Obligate Nature and Biological Capacity of an Invasive Fungal Corn Pathogen.</title>
        <authorList>
            <person name="MacCready J.S."/>
            <person name="Roggenkamp E.M."/>
            <person name="Gdanetz K."/>
            <person name="Chilvers M.I."/>
        </authorList>
    </citation>
    <scope>NUCLEOTIDE SEQUENCE</scope>
    <source>
        <strain evidence="11">PM02</strain>
    </source>
</reference>
<dbReference type="EMBL" id="JAQQPM010000007">
    <property type="protein sequence ID" value="KAK2073512.1"/>
    <property type="molecule type" value="Genomic_DNA"/>
</dbReference>
<keyword evidence="5" id="KW-0862">Zinc</keyword>
<comment type="similarity">
    <text evidence="7">Belongs to the UPF0743 family.</text>
</comment>
<evidence type="ECO:0000256" key="7">
    <source>
        <dbReference type="ARBA" id="ARBA00061084"/>
    </source>
</evidence>
<feature type="compositionally biased region" description="Polar residues" evidence="9">
    <location>
        <begin position="158"/>
        <end position="173"/>
    </location>
</feature>
<dbReference type="PANTHER" id="PTHR13100">
    <property type="entry name" value="CELL GROWTH-REGULATING NUCLEOLAR PROTEIN LYAR"/>
    <property type="match status" value="1"/>
</dbReference>
<keyword evidence="12" id="KW-1185">Reference proteome</keyword>
<evidence type="ECO:0000256" key="5">
    <source>
        <dbReference type="ARBA" id="ARBA00022833"/>
    </source>
</evidence>
<evidence type="ECO:0000259" key="10">
    <source>
        <dbReference type="Pfam" id="PF08790"/>
    </source>
</evidence>
<evidence type="ECO:0000256" key="8">
    <source>
        <dbReference type="PROSITE-ProRule" id="PRU01145"/>
    </source>
</evidence>
<dbReference type="GO" id="GO:0000122">
    <property type="term" value="P:negative regulation of transcription by RNA polymerase II"/>
    <property type="evidence" value="ECO:0007669"/>
    <property type="project" value="TreeGrafter"/>
</dbReference>
<keyword evidence="4 8" id="KW-0863">Zinc-finger</keyword>
<feature type="region of interest" description="Disordered" evidence="9">
    <location>
        <begin position="148"/>
        <end position="220"/>
    </location>
</feature>
<dbReference type="GO" id="GO:0005730">
    <property type="term" value="C:nucleolus"/>
    <property type="evidence" value="ECO:0007669"/>
    <property type="project" value="TreeGrafter"/>
</dbReference>
<evidence type="ECO:0000256" key="1">
    <source>
        <dbReference type="ARBA" id="ARBA00004123"/>
    </source>
</evidence>
<feature type="compositionally biased region" description="Basic residues" evidence="9">
    <location>
        <begin position="372"/>
        <end position="381"/>
    </location>
</feature>
<dbReference type="AlphaFoldDB" id="A0AAD9IAZ5"/>
<keyword evidence="6" id="KW-0539">Nucleus</keyword>
<gene>
    <name evidence="11" type="ORF">P8C59_007793</name>
</gene>
<evidence type="ECO:0000313" key="11">
    <source>
        <dbReference type="EMBL" id="KAK2073512.1"/>
    </source>
</evidence>
<dbReference type="PROSITE" id="PS51804">
    <property type="entry name" value="ZF_C2HC_LYAR"/>
    <property type="match status" value="1"/>
</dbReference>
<protein>
    <recommendedName>
        <fullName evidence="10">Zinc finger C2H2 LYAR-type domain-containing protein</fullName>
    </recommendedName>
</protein>
<keyword evidence="2" id="KW-0479">Metal-binding</keyword>
<comment type="caution">
    <text evidence="11">The sequence shown here is derived from an EMBL/GenBank/DDBJ whole genome shotgun (WGS) entry which is preliminary data.</text>
</comment>
<dbReference type="FunFam" id="3.30.1490.490:FF:000001">
    <property type="entry name" value="cell growth-regulating nucleolar protein-like"/>
    <property type="match status" value="1"/>
</dbReference>
<dbReference type="InterPro" id="IPR014898">
    <property type="entry name" value="Znf_C2H2_LYAR"/>
</dbReference>
<dbReference type="Proteomes" id="UP001217918">
    <property type="component" value="Unassembled WGS sequence"/>
</dbReference>
<dbReference type="InterPro" id="IPR039999">
    <property type="entry name" value="LYAR"/>
</dbReference>
<feature type="compositionally biased region" description="Basic residues" evidence="9">
    <location>
        <begin position="418"/>
        <end position="428"/>
    </location>
</feature>
<name>A0AAD9IAZ5_9PEZI</name>
<dbReference type="GO" id="GO:0003677">
    <property type="term" value="F:DNA binding"/>
    <property type="evidence" value="ECO:0007669"/>
    <property type="project" value="InterPro"/>
</dbReference>
<dbReference type="SUPFAM" id="SSF57667">
    <property type="entry name" value="beta-beta-alpha zinc fingers"/>
    <property type="match status" value="2"/>
</dbReference>
<evidence type="ECO:0000256" key="6">
    <source>
        <dbReference type="ARBA" id="ARBA00023242"/>
    </source>
</evidence>
<dbReference type="Gene3D" id="3.30.1490.490">
    <property type="match status" value="1"/>
</dbReference>
<dbReference type="GO" id="GO:0008270">
    <property type="term" value="F:zinc ion binding"/>
    <property type="evidence" value="ECO:0007669"/>
    <property type="project" value="UniProtKB-KW"/>
</dbReference>
<dbReference type="InterPro" id="IPR036236">
    <property type="entry name" value="Znf_C2H2_sf"/>
</dbReference>
<feature type="region of interest" description="Disordered" evidence="9">
    <location>
        <begin position="285"/>
        <end position="457"/>
    </location>
</feature>
<dbReference type="PANTHER" id="PTHR13100:SF10">
    <property type="entry name" value="CELL GROWTH-REGULATING NUCLEOLAR PROTEIN"/>
    <property type="match status" value="1"/>
</dbReference>
<evidence type="ECO:0000313" key="12">
    <source>
        <dbReference type="Proteomes" id="UP001217918"/>
    </source>
</evidence>